<reference evidence="2 3" key="1">
    <citation type="journal article" date="2007" name="DNA Res.">
        <title>Complete genomic structure of the bloom-forming toxic cyanobacterium Microcystis aeruginosa NIES-843.</title>
        <authorList>
            <person name="Kaneko T."/>
            <person name="Nakajima N."/>
            <person name="Okamoto S."/>
            <person name="Suzuki I."/>
            <person name="Tanabe Y."/>
            <person name="Tamaoki M."/>
            <person name="Nakamura Y."/>
            <person name="Kasai F."/>
            <person name="Watanabe A."/>
            <person name="Kawashima K."/>
            <person name="Kishida Y."/>
            <person name="Ono A."/>
            <person name="Shimizu Y."/>
            <person name="Takahashi C."/>
            <person name="Minami C."/>
            <person name="Fujishiro T."/>
            <person name="Kohara M."/>
            <person name="Katoh M."/>
            <person name="Nakazaki N."/>
            <person name="Nakayama S."/>
            <person name="Yamada M."/>
            <person name="Tabata S."/>
            <person name="Watanabe M.M."/>
        </authorList>
    </citation>
    <scope>NUCLEOTIDE SEQUENCE [LARGE SCALE GENOMIC DNA]</scope>
    <source>
        <strain evidence="3">NIES-843 / IAM M-247</strain>
    </source>
</reference>
<evidence type="ECO:0000313" key="2">
    <source>
        <dbReference type="EMBL" id="BAG06121.1"/>
    </source>
</evidence>
<sequence length="51" mass="6082">MLCLMLVGERKFQSSYLISLFLPIPIFEAIFFSLIFAQKLYIYLRTDSHYT</sequence>
<keyword evidence="1" id="KW-0812">Transmembrane</keyword>
<evidence type="ECO:0000256" key="1">
    <source>
        <dbReference type="SAM" id="Phobius"/>
    </source>
</evidence>
<name>B0JLC2_MICAN</name>
<evidence type="ECO:0000313" key="3">
    <source>
        <dbReference type="Proteomes" id="UP000001510"/>
    </source>
</evidence>
<gene>
    <name evidence="2" type="ordered locus">MAE_62990</name>
</gene>
<keyword evidence="3" id="KW-1185">Reference proteome</keyword>
<protein>
    <submittedName>
        <fullName evidence="2">Uncharacterized protein</fullName>
    </submittedName>
</protein>
<feature type="transmembrane region" description="Helical" evidence="1">
    <location>
        <begin position="16"/>
        <end position="37"/>
    </location>
</feature>
<organism evidence="2 3">
    <name type="scientific">Microcystis aeruginosa (strain NIES-843 / IAM M-2473)</name>
    <dbReference type="NCBI Taxonomy" id="449447"/>
    <lineage>
        <taxon>Bacteria</taxon>
        <taxon>Bacillati</taxon>
        <taxon>Cyanobacteriota</taxon>
        <taxon>Cyanophyceae</taxon>
        <taxon>Oscillatoriophycideae</taxon>
        <taxon>Chroococcales</taxon>
        <taxon>Microcystaceae</taxon>
        <taxon>Microcystis</taxon>
    </lineage>
</organism>
<dbReference type="PaxDb" id="449447-MAE_62990"/>
<dbReference type="Proteomes" id="UP000001510">
    <property type="component" value="Chromosome"/>
</dbReference>
<keyword evidence="1" id="KW-0472">Membrane</keyword>
<dbReference type="EnsemblBacteria" id="BAG06121">
    <property type="protein sequence ID" value="BAG06121"/>
    <property type="gene ID" value="MAE_62990"/>
</dbReference>
<dbReference type="KEGG" id="mar:MAE_62990"/>
<dbReference type="EMBL" id="AP009552">
    <property type="protein sequence ID" value="BAG06121.1"/>
    <property type="molecule type" value="Genomic_DNA"/>
</dbReference>
<accession>B0JLC2</accession>
<keyword evidence="1" id="KW-1133">Transmembrane helix</keyword>
<dbReference type="AlphaFoldDB" id="B0JLC2"/>
<proteinExistence type="predicted"/>
<dbReference type="STRING" id="449447.MAE_62990"/>
<dbReference type="HOGENOM" id="CLU_3100913_0_0_3"/>